<proteinExistence type="predicted"/>
<gene>
    <name evidence="1" type="ORF">HMPREF2531_02103</name>
</gene>
<sequence>MKSFHCFLPCFPLENKEESNLLLYNADNEKVFVLICVFCGELIIKKKK</sequence>
<dbReference type="Proteomes" id="UP000070319">
    <property type="component" value="Unassembled WGS sequence"/>
</dbReference>
<dbReference type="AlphaFoldDB" id="A0A139LIS9"/>
<protein>
    <submittedName>
        <fullName evidence="1">Uncharacterized protein</fullName>
    </submittedName>
</protein>
<comment type="caution">
    <text evidence="1">The sequence shown here is derived from an EMBL/GenBank/DDBJ whole genome shotgun (WGS) entry which is preliminary data.</text>
</comment>
<name>A0A139LIS9_9BACE</name>
<evidence type="ECO:0000313" key="2">
    <source>
        <dbReference type="Proteomes" id="UP000070319"/>
    </source>
</evidence>
<dbReference type="EMBL" id="LTDF01000075">
    <property type="protein sequence ID" value="KXT51315.1"/>
    <property type="molecule type" value="Genomic_DNA"/>
</dbReference>
<evidence type="ECO:0000313" key="1">
    <source>
        <dbReference type="EMBL" id="KXT51315.1"/>
    </source>
</evidence>
<organism evidence="1">
    <name type="scientific">Bacteroides intestinalis</name>
    <dbReference type="NCBI Taxonomy" id="329854"/>
    <lineage>
        <taxon>Bacteria</taxon>
        <taxon>Pseudomonadati</taxon>
        <taxon>Bacteroidota</taxon>
        <taxon>Bacteroidia</taxon>
        <taxon>Bacteroidales</taxon>
        <taxon>Bacteroidaceae</taxon>
        <taxon>Bacteroides</taxon>
    </lineage>
</organism>
<accession>A0A139LIS9</accession>
<dbReference type="PATRIC" id="fig|329854.7.peg.2142"/>
<reference evidence="1 2" key="1">
    <citation type="submission" date="2016-02" db="EMBL/GenBank/DDBJ databases">
        <authorList>
            <person name="Wen L."/>
            <person name="He K."/>
            <person name="Yang H."/>
        </authorList>
    </citation>
    <scope>NUCLEOTIDE SEQUENCE [LARGE SCALE GENOMIC DNA]</scope>
    <source>
        <strain evidence="1 2">KLE1704</strain>
    </source>
</reference>